<name>A0AAE3GY17_9CYAN</name>
<dbReference type="InterPro" id="IPR036908">
    <property type="entry name" value="RlpA-like_sf"/>
</dbReference>
<keyword evidence="7" id="KW-1185">Reference proteome</keyword>
<evidence type="ECO:0000313" key="6">
    <source>
        <dbReference type="EMBL" id="MCP2731943.1"/>
    </source>
</evidence>
<dbReference type="PANTHER" id="PTHR34183">
    <property type="entry name" value="ENDOLYTIC PEPTIDOGLYCAN TRANSGLYCOSYLASE RLPA"/>
    <property type="match status" value="1"/>
</dbReference>
<dbReference type="GO" id="GO:0071555">
    <property type="term" value="P:cell wall organization"/>
    <property type="evidence" value="ECO:0007669"/>
    <property type="project" value="UniProtKB-KW"/>
</dbReference>
<dbReference type="CDD" id="cd22268">
    <property type="entry name" value="DPBB_RlpA-like"/>
    <property type="match status" value="1"/>
</dbReference>
<feature type="domain" description="RlpA-like protein double-psi beta-barrel" evidence="5">
    <location>
        <begin position="284"/>
        <end position="372"/>
    </location>
</feature>
<evidence type="ECO:0000256" key="1">
    <source>
        <dbReference type="ARBA" id="ARBA00023239"/>
    </source>
</evidence>
<keyword evidence="2 3" id="KW-0961">Cell wall biogenesis/degradation</keyword>
<dbReference type="Proteomes" id="UP001204953">
    <property type="component" value="Unassembled WGS sequence"/>
</dbReference>
<protein>
    <recommendedName>
        <fullName evidence="3">Probable endolytic peptidoglycan transglycosylase RlpA</fullName>
        <ecNumber evidence="3">4.2.2.-</ecNumber>
    </recommendedName>
</protein>
<comment type="function">
    <text evidence="3">Lytic transglycosylase with a strong preference for naked glycan strands that lack stem peptides.</text>
</comment>
<gene>
    <name evidence="3" type="primary">rlpA</name>
    <name evidence="6" type="ORF">NJ959_26280</name>
</gene>
<dbReference type="Gene3D" id="2.40.40.10">
    <property type="entry name" value="RlpA-like domain"/>
    <property type="match status" value="1"/>
</dbReference>
<keyword evidence="3" id="KW-0732">Signal</keyword>
<dbReference type="GO" id="GO:0008932">
    <property type="term" value="F:lytic endotransglycosylase activity"/>
    <property type="evidence" value="ECO:0007669"/>
    <property type="project" value="UniProtKB-UniRule"/>
</dbReference>
<dbReference type="PANTHER" id="PTHR34183:SF8">
    <property type="entry name" value="ENDOLYTIC PEPTIDOGLYCAN TRANSGLYCOSYLASE RLPA-RELATED"/>
    <property type="match status" value="1"/>
</dbReference>
<reference evidence="6" key="1">
    <citation type="submission" date="2022-06" db="EMBL/GenBank/DDBJ databases">
        <title>New cyanobacteria of genus Symplocastrum in benthos of Lake Baikal.</title>
        <authorList>
            <person name="Sorokovikova E."/>
            <person name="Tikhonova I."/>
            <person name="Krasnopeev A."/>
            <person name="Evseev P."/>
            <person name="Gladkikh A."/>
            <person name="Belykh O."/>
        </authorList>
    </citation>
    <scope>NUCLEOTIDE SEQUENCE</scope>
    <source>
        <strain evidence="6">BBK-W-15</strain>
    </source>
</reference>
<evidence type="ECO:0000256" key="2">
    <source>
        <dbReference type="ARBA" id="ARBA00023316"/>
    </source>
</evidence>
<feature type="chain" id="PRO_5041756275" description="Probable endolytic peptidoglycan transglycosylase RlpA" evidence="3">
    <location>
        <begin position="31"/>
        <end position="383"/>
    </location>
</feature>
<dbReference type="NCBIfam" id="TIGR00413">
    <property type="entry name" value="rlpA"/>
    <property type="match status" value="1"/>
</dbReference>
<comment type="caution">
    <text evidence="6">The sequence shown here is derived from an EMBL/GenBank/DDBJ whole genome shotgun (WGS) entry which is preliminary data.</text>
</comment>
<evidence type="ECO:0000256" key="4">
    <source>
        <dbReference type="RuleBase" id="RU003495"/>
    </source>
</evidence>
<evidence type="ECO:0000313" key="7">
    <source>
        <dbReference type="Proteomes" id="UP001204953"/>
    </source>
</evidence>
<keyword evidence="1 3" id="KW-0456">Lyase</keyword>
<dbReference type="RefSeq" id="WP_254014673.1">
    <property type="nucleotide sequence ID" value="NZ_JAMZMM010000435.1"/>
</dbReference>
<comment type="similarity">
    <text evidence="3 4">Belongs to the RlpA family.</text>
</comment>
<dbReference type="InterPro" id="IPR009009">
    <property type="entry name" value="RlpA-like_DPBB"/>
</dbReference>
<dbReference type="Pfam" id="PF03330">
    <property type="entry name" value="DPBB_1"/>
    <property type="match status" value="1"/>
</dbReference>
<dbReference type="EMBL" id="JAMZMM010000435">
    <property type="protein sequence ID" value="MCP2731943.1"/>
    <property type="molecule type" value="Genomic_DNA"/>
</dbReference>
<sequence precursor="true">MNQKIWSSLTVTLLSTALSTAISPAQQAKAVEGGDSGNPSALEVQQFPAGGTQISAQPLVQPPEVVKVGEFQSQIAKAVTDEEAIAKIHAYELEGRQAATIYVRSIPVLTFLGSHGTSPNTTKMGETAIGNSSISQLEFQKRTNPHQGMSNNGAMANAVAQTAQPSGALATNGRNNDPVWQATALATRLNQLSREEVNGEAIAVRWNGDCKCYSITINNEELVRVNENTILPDTTRNLEADALQATNRLRRLMGNAPPLQAVTGKPQTPPVTQVAVGQIRTQISGIASWYGPGFHGNRSASGERYNQNALTAAHRSLPFGTKVQVTNLNNGRSVVVKINDRGPYIRGRVIDVSAAAARALGMMQSGVAPVRIDVLANTGETSN</sequence>
<organism evidence="6 7">
    <name type="scientific">Limnofasciculus baicalensis BBK-W-15</name>
    <dbReference type="NCBI Taxonomy" id="2699891"/>
    <lineage>
        <taxon>Bacteria</taxon>
        <taxon>Bacillati</taxon>
        <taxon>Cyanobacteriota</taxon>
        <taxon>Cyanophyceae</taxon>
        <taxon>Coleofasciculales</taxon>
        <taxon>Coleofasciculaceae</taxon>
        <taxon>Limnofasciculus</taxon>
        <taxon>Limnofasciculus baicalensis</taxon>
    </lineage>
</organism>
<feature type="signal peptide" evidence="3">
    <location>
        <begin position="1"/>
        <end position="30"/>
    </location>
</feature>
<dbReference type="InterPro" id="IPR012997">
    <property type="entry name" value="RplA"/>
</dbReference>
<dbReference type="AlphaFoldDB" id="A0AAE3GY17"/>
<dbReference type="GO" id="GO:0000270">
    <property type="term" value="P:peptidoglycan metabolic process"/>
    <property type="evidence" value="ECO:0007669"/>
    <property type="project" value="UniProtKB-UniRule"/>
</dbReference>
<dbReference type="HAMAP" id="MF_02071">
    <property type="entry name" value="RlpA"/>
    <property type="match status" value="1"/>
</dbReference>
<evidence type="ECO:0000259" key="5">
    <source>
        <dbReference type="Pfam" id="PF03330"/>
    </source>
</evidence>
<dbReference type="EC" id="4.2.2.-" evidence="3"/>
<dbReference type="InterPro" id="IPR034718">
    <property type="entry name" value="RlpA"/>
</dbReference>
<accession>A0AAE3GY17</accession>
<proteinExistence type="inferred from homology"/>
<dbReference type="SUPFAM" id="SSF50685">
    <property type="entry name" value="Barwin-like endoglucanases"/>
    <property type="match status" value="1"/>
</dbReference>
<evidence type="ECO:0000256" key="3">
    <source>
        <dbReference type="HAMAP-Rule" id="MF_02071"/>
    </source>
</evidence>